<gene>
    <name evidence="1" type="ORF">EVOR1521_LOCUS18555</name>
</gene>
<dbReference type="InterPro" id="IPR011989">
    <property type="entry name" value="ARM-like"/>
</dbReference>
<evidence type="ECO:0000313" key="1">
    <source>
        <dbReference type="EMBL" id="CAJ1393760.1"/>
    </source>
</evidence>
<sequence>MSADPVALQALAVRAKTQLRYFELVNFSAAEHNVKCFMAVGKHALYLIRRNLGGLYPTEEGGKIFFAFIRSMVEDEDNATDLLLLLSESGALAWKSEKLFVSCDNRHALAQRIQVAWNTDYVFRFGQVRHLHLTKQSLRGERGESKQTISLTVKPFNGCKQVLHHGYRFFVPQSYKDQDHGGHFLDERQLALEIKVQEPVAIVDLEAADQNHIRWSALEYKESLTLPLSRVVITSSCGYHKRMNLMNDICAWSGWELALRSEESVMAVILLRRQYVPPLADSAQDFIIRVTSPRWAVDEGQVEEALLLHEARWIADCTMPDTPNCTVPQQMYRDFIQAKLDTLLLPESALAWTEQSLGMRPSCEREARVFLKACMKVLKEEYQLSCPNLLDEVGEDIPLLVSPLEAAQQTARSMPGGEESGTSGDFDEARNAWWARVARYFTYCLDGVIFRNFSLADVCDAVLAAKPNRAKIHEALLFMLHVRPQDMTQKWQPHEIKHLLLHPEFFQTYEFNDRAMQALLEFGWLAKQLKPPKGEERMSLEFSEFLAVLLVSSMSSIDLKAAICREIISACSGPMHVAVLVPALSAALQQRNIHLKTHATVTLVNMTANHELVKDILIKMEAPQIIARHLCVRDNDLLYYTLMLTTNLTRSTAHRQALNSFGVVGELTQLLQMPLTPSKHQILAEVACTLGQLCSEKEIWESFSDGKVLQRLIQLHMSSPPGSRLRSKMMFALRQICYGGSLKASDFREEIGPSLPAIIQELHGIVEHHGFDAPDSEQTDCVVNAVLLLHTLSISPNLAQEMRELGFNHILMKLRFSPLSKLDATRERLVGLWDLMNG</sequence>
<organism evidence="1 2">
    <name type="scientific">Effrenium voratum</name>
    <dbReference type="NCBI Taxonomy" id="2562239"/>
    <lineage>
        <taxon>Eukaryota</taxon>
        <taxon>Sar</taxon>
        <taxon>Alveolata</taxon>
        <taxon>Dinophyceae</taxon>
        <taxon>Suessiales</taxon>
        <taxon>Symbiodiniaceae</taxon>
        <taxon>Effrenium</taxon>
    </lineage>
</organism>
<reference evidence="1" key="1">
    <citation type="submission" date="2023-08" db="EMBL/GenBank/DDBJ databases">
        <authorList>
            <person name="Chen Y."/>
            <person name="Shah S."/>
            <person name="Dougan E. K."/>
            <person name="Thang M."/>
            <person name="Chan C."/>
        </authorList>
    </citation>
    <scope>NUCLEOTIDE SEQUENCE</scope>
</reference>
<dbReference type="AlphaFoldDB" id="A0AA36ITR5"/>
<dbReference type="EMBL" id="CAUJNA010002646">
    <property type="protein sequence ID" value="CAJ1393760.1"/>
    <property type="molecule type" value="Genomic_DNA"/>
</dbReference>
<accession>A0AA36ITR5</accession>
<evidence type="ECO:0000313" key="2">
    <source>
        <dbReference type="Proteomes" id="UP001178507"/>
    </source>
</evidence>
<comment type="caution">
    <text evidence="1">The sequence shown here is derived from an EMBL/GenBank/DDBJ whole genome shotgun (WGS) entry which is preliminary data.</text>
</comment>
<keyword evidence="2" id="KW-1185">Reference proteome</keyword>
<proteinExistence type="predicted"/>
<protein>
    <submittedName>
        <fullName evidence="1">Uncharacterized protein</fullName>
    </submittedName>
</protein>
<dbReference type="Gene3D" id="1.25.10.10">
    <property type="entry name" value="Leucine-rich Repeat Variant"/>
    <property type="match status" value="1"/>
</dbReference>
<dbReference type="Proteomes" id="UP001178507">
    <property type="component" value="Unassembled WGS sequence"/>
</dbReference>
<name>A0AA36ITR5_9DINO</name>
<dbReference type="InterPro" id="IPR016024">
    <property type="entry name" value="ARM-type_fold"/>
</dbReference>
<dbReference type="SUPFAM" id="SSF48371">
    <property type="entry name" value="ARM repeat"/>
    <property type="match status" value="1"/>
</dbReference>